<keyword evidence="3" id="KW-0378">Hydrolase</keyword>
<organism evidence="3 4">
    <name type="scientific">Sedimentisphaera salicampi</name>
    <dbReference type="NCBI Taxonomy" id="1941349"/>
    <lineage>
        <taxon>Bacteria</taxon>
        <taxon>Pseudomonadati</taxon>
        <taxon>Planctomycetota</taxon>
        <taxon>Phycisphaerae</taxon>
        <taxon>Sedimentisphaerales</taxon>
        <taxon>Sedimentisphaeraceae</taxon>
        <taxon>Sedimentisphaera</taxon>
    </lineage>
</organism>
<evidence type="ECO:0000313" key="3">
    <source>
        <dbReference type="EMBL" id="ARN57624.1"/>
    </source>
</evidence>
<dbReference type="NCBIfam" id="NF001813">
    <property type="entry name" value="PRK00549.1"/>
    <property type="match status" value="1"/>
</dbReference>
<dbReference type="InterPro" id="IPR050101">
    <property type="entry name" value="CinA"/>
</dbReference>
<dbReference type="GO" id="GO:0016787">
    <property type="term" value="F:hydrolase activity"/>
    <property type="evidence" value="ECO:0007669"/>
    <property type="project" value="UniProtKB-KW"/>
</dbReference>
<dbReference type="Proteomes" id="UP000193334">
    <property type="component" value="Chromosome"/>
</dbReference>
<dbReference type="RefSeq" id="WP_085756253.1">
    <property type="nucleotide sequence ID" value="NZ_CP021023.1"/>
</dbReference>
<dbReference type="HAMAP" id="MF_00226_B">
    <property type="entry name" value="CinA_B"/>
    <property type="match status" value="1"/>
</dbReference>
<dbReference type="PANTHER" id="PTHR13939:SF0">
    <property type="entry name" value="NMN AMIDOHYDROLASE-LIKE PROTEIN YFAY"/>
    <property type="match status" value="1"/>
</dbReference>
<comment type="similarity">
    <text evidence="1">Belongs to the CinA family.</text>
</comment>
<accession>A0A1W6LPC4</accession>
<dbReference type="Gene3D" id="3.30.70.2860">
    <property type="match status" value="1"/>
</dbReference>
<dbReference type="InterPro" id="IPR008136">
    <property type="entry name" value="CinA_C"/>
</dbReference>
<evidence type="ECO:0000256" key="1">
    <source>
        <dbReference type="HAMAP-Rule" id="MF_00226"/>
    </source>
</evidence>
<name>A0A1W6LPC4_9BACT</name>
<dbReference type="PANTHER" id="PTHR13939">
    <property type="entry name" value="NICOTINAMIDE-NUCLEOTIDE AMIDOHYDROLASE PNCC"/>
    <property type="match status" value="1"/>
</dbReference>
<dbReference type="Gene3D" id="3.90.950.20">
    <property type="entry name" value="CinA-like"/>
    <property type="match status" value="1"/>
</dbReference>
<dbReference type="STRING" id="1941349.STSP1_02045"/>
<dbReference type="InterPro" id="IPR008135">
    <property type="entry name" value="Competence-induced_CinA"/>
</dbReference>
<dbReference type="NCBIfam" id="TIGR00199">
    <property type="entry name" value="PncC_domain"/>
    <property type="match status" value="1"/>
</dbReference>
<dbReference type="InterPro" id="IPR036425">
    <property type="entry name" value="MoaB/Mog-like_dom_sf"/>
</dbReference>
<dbReference type="SMART" id="SM00852">
    <property type="entry name" value="MoCF_biosynth"/>
    <property type="match status" value="1"/>
</dbReference>
<dbReference type="PIRSF" id="PIRSF006728">
    <property type="entry name" value="CinA"/>
    <property type="match status" value="1"/>
</dbReference>
<dbReference type="Gene3D" id="3.40.980.10">
    <property type="entry name" value="MoaB/Mog-like domain"/>
    <property type="match status" value="1"/>
</dbReference>
<reference evidence="4" key="1">
    <citation type="submission" date="2017-04" db="EMBL/GenBank/DDBJ databases">
        <title>Comparative genomics and description of representatives of a novel lineage of planctomycetes thriving in anoxic sediments.</title>
        <authorList>
            <person name="Spring S."/>
            <person name="Bunk B."/>
            <person name="Sproer C."/>
        </authorList>
    </citation>
    <scope>NUCLEOTIDE SEQUENCE [LARGE SCALE GENOMIC DNA]</scope>
    <source>
        <strain evidence="4">ST-PulAB-D4</strain>
    </source>
</reference>
<dbReference type="SUPFAM" id="SSF142433">
    <property type="entry name" value="CinA-like"/>
    <property type="match status" value="1"/>
</dbReference>
<dbReference type="CDD" id="cd00885">
    <property type="entry name" value="cinA"/>
    <property type="match status" value="1"/>
</dbReference>
<evidence type="ECO:0000313" key="4">
    <source>
        <dbReference type="Proteomes" id="UP000193334"/>
    </source>
</evidence>
<dbReference type="SUPFAM" id="SSF53218">
    <property type="entry name" value="Molybdenum cofactor biosynthesis proteins"/>
    <property type="match status" value="1"/>
</dbReference>
<dbReference type="KEGG" id="pbp:STSP1_02045"/>
<feature type="domain" description="MoaB/Mog" evidence="2">
    <location>
        <begin position="5"/>
        <end position="172"/>
    </location>
</feature>
<keyword evidence="4" id="KW-1185">Reference proteome</keyword>
<dbReference type="EMBL" id="CP021023">
    <property type="protein sequence ID" value="ARN57624.1"/>
    <property type="molecule type" value="Genomic_DNA"/>
</dbReference>
<dbReference type="Pfam" id="PF18146">
    <property type="entry name" value="CinA_KH"/>
    <property type="match status" value="1"/>
</dbReference>
<dbReference type="NCBIfam" id="TIGR00200">
    <property type="entry name" value="cinA_nterm"/>
    <property type="match status" value="1"/>
</dbReference>
<sequence length="407" mass="44256">MKKAALISVGNELINGSCYDSNAEWLKSKLIDLSFELSLSIKLPDEQQCVAKALKYASEFSDVCIITGGLGPTKDDITREALSLFAGEPLVYRDDLYARIAEYFQKRGRTMSRVNSVQAYIPEGSEPLLNNQGTAPGIKITSDSFVLYSLPGVPSEMKAMFEEHIAPEISGKAFAFRKTLKVFGLGESSAAELLGDMMNRGSNPEINCTVKEYVITLSFLARAGREDPEKLLHLSVDKAKSLLGECVYADEDISLPEAVARKLLDSRKIVTTAESCTGGLIAKLLTDISGSSAYFQNGWITYSNEAKSRQLGVLSETLKQYGAVSEQTVSEMAENALKISEADFSISVSGIAGPSGGSEQKPVGTVYICVASKEKSVVRRLFYPGGRKACRLRTALTALDVLRREFL</sequence>
<gene>
    <name evidence="3" type="primary">pncC</name>
    <name evidence="3" type="ORF">STSP1_02045</name>
</gene>
<evidence type="ECO:0000259" key="2">
    <source>
        <dbReference type="SMART" id="SM00852"/>
    </source>
</evidence>
<dbReference type="InterPro" id="IPR041424">
    <property type="entry name" value="CinA_KH"/>
</dbReference>
<protein>
    <recommendedName>
        <fullName evidence="1">CinA-like protein</fullName>
    </recommendedName>
</protein>
<dbReference type="InterPro" id="IPR001453">
    <property type="entry name" value="MoaB/Mog_dom"/>
</dbReference>
<dbReference type="AlphaFoldDB" id="A0A1W6LPC4"/>
<dbReference type="Pfam" id="PF00994">
    <property type="entry name" value="MoCF_biosynth"/>
    <property type="match status" value="1"/>
</dbReference>
<proteinExistence type="inferred from homology"/>
<dbReference type="NCBIfam" id="TIGR00177">
    <property type="entry name" value="molyb_syn"/>
    <property type="match status" value="1"/>
</dbReference>
<dbReference type="InterPro" id="IPR036653">
    <property type="entry name" value="CinA-like_C"/>
</dbReference>
<dbReference type="Pfam" id="PF02464">
    <property type="entry name" value="CinA"/>
    <property type="match status" value="1"/>
</dbReference>